<dbReference type="InterPro" id="IPR016197">
    <property type="entry name" value="Chromo-like_dom_sf"/>
</dbReference>
<feature type="region of interest" description="Disordered" evidence="1">
    <location>
        <begin position="1"/>
        <end position="61"/>
    </location>
</feature>
<feature type="compositionally biased region" description="Basic residues" evidence="1">
    <location>
        <begin position="1"/>
        <end position="13"/>
    </location>
</feature>
<dbReference type="GO" id="GO:0008168">
    <property type="term" value="F:methyltransferase activity"/>
    <property type="evidence" value="ECO:0007669"/>
    <property type="project" value="UniProtKB-KW"/>
</dbReference>
<dbReference type="SUPFAM" id="SSF54160">
    <property type="entry name" value="Chromo domain-like"/>
    <property type="match status" value="1"/>
</dbReference>
<dbReference type="GO" id="GO:0032259">
    <property type="term" value="P:methylation"/>
    <property type="evidence" value="ECO:0007669"/>
    <property type="project" value="UniProtKB-KW"/>
</dbReference>
<proteinExistence type="predicted"/>
<dbReference type="PROSITE" id="PS50013">
    <property type="entry name" value="CHROMO_2"/>
    <property type="match status" value="1"/>
</dbReference>
<comment type="caution">
    <text evidence="3">The sequence shown here is derived from an EMBL/GenBank/DDBJ whole genome shotgun (WGS) entry which is preliminary data.</text>
</comment>
<name>A0A8H3L0B4_9GLOM</name>
<dbReference type="EMBL" id="BLAL01000043">
    <property type="protein sequence ID" value="GES79388.1"/>
    <property type="molecule type" value="Genomic_DNA"/>
</dbReference>
<dbReference type="Pfam" id="PF00385">
    <property type="entry name" value="Chromo"/>
    <property type="match status" value="1"/>
</dbReference>
<dbReference type="InterPro" id="IPR023780">
    <property type="entry name" value="Chromo_domain"/>
</dbReference>
<gene>
    <name evidence="3" type="ORF">RCL2_000669200</name>
</gene>
<feature type="domain" description="Chromo" evidence="2">
    <location>
        <begin position="88"/>
        <end position="145"/>
    </location>
</feature>
<protein>
    <submittedName>
        <fullName evidence="3">Histone-lysine N-methyltransferase Su(Var)3-9-like</fullName>
    </submittedName>
</protein>
<reference evidence="3" key="1">
    <citation type="submission" date="2019-10" db="EMBL/GenBank/DDBJ databases">
        <title>Conservation and host-specific expression of non-tandemly repeated heterogenous ribosome RNA gene in arbuscular mycorrhizal fungi.</title>
        <authorList>
            <person name="Maeda T."/>
            <person name="Kobayashi Y."/>
            <person name="Nakagawa T."/>
            <person name="Ezawa T."/>
            <person name="Yamaguchi K."/>
            <person name="Bino T."/>
            <person name="Nishimoto Y."/>
            <person name="Shigenobu S."/>
            <person name="Kawaguchi M."/>
        </authorList>
    </citation>
    <scope>NUCLEOTIDE SEQUENCE</scope>
    <source>
        <strain evidence="3">HR1</strain>
    </source>
</reference>
<accession>A0A8H3L0B4</accession>
<organism evidence="3 4">
    <name type="scientific">Rhizophagus clarus</name>
    <dbReference type="NCBI Taxonomy" id="94130"/>
    <lineage>
        <taxon>Eukaryota</taxon>
        <taxon>Fungi</taxon>
        <taxon>Fungi incertae sedis</taxon>
        <taxon>Mucoromycota</taxon>
        <taxon>Glomeromycotina</taxon>
        <taxon>Glomeromycetes</taxon>
        <taxon>Glomerales</taxon>
        <taxon>Glomeraceae</taxon>
        <taxon>Rhizophagus</taxon>
    </lineage>
</organism>
<dbReference type="OrthoDB" id="433924at2759"/>
<evidence type="ECO:0000313" key="3">
    <source>
        <dbReference type="EMBL" id="GES79388.1"/>
    </source>
</evidence>
<evidence type="ECO:0000313" key="4">
    <source>
        <dbReference type="Proteomes" id="UP000615446"/>
    </source>
</evidence>
<dbReference type="SMART" id="SM00298">
    <property type="entry name" value="CHROMO"/>
    <property type="match status" value="1"/>
</dbReference>
<sequence length="219" mass="26028">MSSTRSRRGKRTSKTWDESNYDPSNQEDDEDEDMEDDYEREFEEDEELEEGEDEDVEMTVPEVEIEETEEEVEIDDFSRHRHGQIETYEVDSIIQRKFENGREMFLVQWKGYTKPTWEPRENLDNCTEALDSFFSLIKDAEFDSKSESDLKHEKWRSSIKEAYETSKKFDYEIYEKYILRRGLIEVGEGYKIENVPFANIASSSSRQNSISSLKVNFGY</sequence>
<dbReference type="CDD" id="cd00024">
    <property type="entry name" value="CD_CSD"/>
    <property type="match status" value="1"/>
</dbReference>
<keyword evidence="3" id="KW-0489">Methyltransferase</keyword>
<dbReference type="Proteomes" id="UP000615446">
    <property type="component" value="Unassembled WGS sequence"/>
</dbReference>
<evidence type="ECO:0000259" key="2">
    <source>
        <dbReference type="PROSITE" id="PS50013"/>
    </source>
</evidence>
<keyword evidence="3" id="KW-0808">Transferase</keyword>
<evidence type="ECO:0000256" key="1">
    <source>
        <dbReference type="SAM" id="MobiDB-lite"/>
    </source>
</evidence>
<dbReference type="Gene3D" id="2.40.50.40">
    <property type="match status" value="1"/>
</dbReference>
<feature type="compositionally biased region" description="Acidic residues" evidence="1">
    <location>
        <begin position="25"/>
        <end position="61"/>
    </location>
</feature>
<dbReference type="InterPro" id="IPR000953">
    <property type="entry name" value="Chromo/chromo_shadow_dom"/>
</dbReference>
<dbReference type="AlphaFoldDB" id="A0A8H3L0B4"/>